<keyword evidence="2" id="KW-0732">Signal</keyword>
<dbReference type="InterPro" id="IPR028081">
    <property type="entry name" value="Leu-bd"/>
</dbReference>
<dbReference type="Gene3D" id="3.40.50.2300">
    <property type="match status" value="2"/>
</dbReference>
<keyword evidence="6" id="KW-1185">Reference proteome</keyword>
<feature type="domain" description="Leucine-binding protein" evidence="4">
    <location>
        <begin position="87"/>
        <end position="435"/>
    </location>
</feature>
<evidence type="ECO:0000259" key="4">
    <source>
        <dbReference type="Pfam" id="PF13458"/>
    </source>
</evidence>
<feature type="region of interest" description="Disordered" evidence="3">
    <location>
        <begin position="1"/>
        <end position="38"/>
    </location>
</feature>
<dbReference type="EMBL" id="JAEACQ010000254">
    <property type="protein sequence ID" value="MBL7630791.1"/>
    <property type="molecule type" value="Genomic_DNA"/>
</dbReference>
<dbReference type="PANTHER" id="PTHR47235">
    <property type="entry name" value="BLR6548 PROTEIN"/>
    <property type="match status" value="1"/>
</dbReference>
<accession>A0A937RRU2</accession>
<evidence type="ECO:0000313" key="6">
    <source>
        <dbReference type="Proteomes" id="UP000604475"/>
    </source>
</evidence>
<proteinExistence type="inferred from homology"/>
<evidence type="ECO:0000256" key="3">
    <source>
        <dbReference type="SAM" id="MobiDB-lite"/>
    </source>
</evidence>
<dbReference type="RefSeq" id="WP_203002870.1">
    <property type="nucleotide sequence ID" value="NZ_JADWYU010000145.1"/>
</dbReference>
<dbReference type="Pfam" id="PF13458">
    <property type="entry name" value="Peripla_BP_6"/>
    <property type="match status" value="1"/>
</dbReference>
<dbReference type="InterPro" id="IPR028082">
    <property type="entry name" value="Peripla_BP_I"/>
</dbReference>
<dbReference type="Proteomes" id="UP000604475">
    <property type="component" value="Unassembled WGS sequence"/>
</dbReference>
<evidence type="ECO:0000313" key="5">
    <source>
        <dbReference type="EMBL" id="MBL7630791.1"/>
    </source>
</evidence>
<dbReference type="CDD" id="cd06341">
    <property type="entry name" value="PBP1_ABC_ligand_binding-like"/>
    <property type="match status" value="1"/>
</dbReference>
<dbReference type="SUPFAM" id="SSF53822">
    <property type="entry name" value="Periplasmic binding protein-like I"/>
    <property type="match status" value="1"/>
</dbReference>
<gene>
    <name evidence="5" type="ORF">I7412_27250</name>
</gene>
<sequence length="461" mass="49207">MLGETESRTADASLSGSRRSPERRAPRPRWSVAGLPRNRLGFEPPRLPRLLVALVAVLATACSASTDQASSDPGADGCDTPGYSAGEIRLGFVYPDSGAGASALAAARSGFIARIEQANAAGGIHGRKLVYSWRDDGSSPTQNLEAVRDLVENENVFGILEASISAATGAEYLREHNIPVAGVPAEQFWADPQYRNMFAYAYQFTDGPSVSTYGEYIEAQGGTRAAVIENDVSPVDHDVATRITSSLASVGIPTVPNRFVFNPTITDPVQLGEKLDQANVDVVITTTNGSALAEIVRGVKAAGAPVKVVFAANGYDKGLLTQYGSALSGLSVATSYVPFEFGGPAHQAYLRAMQYYAPELLPPDQQLALVAYIDTDLFLYGLDKAGTCPTRDSFIDTLRASTYDAGGLLPGPVDLTRDFGQVNLCYTFMKINATGDRYDVVPNPNATPENPNRWCGHRLNQ</sequence>
<comment type="similarity">
    <text evidence="1">Belongs to the leucine-binding protein family.</text>
</comment>
<comment type="caution">
    <text evidence="5">The sequence shown here is derived from an EMBL/GenBank/DDBJ whole genome shotgun (WGS) entry which is preliminary data.</text>
</comment>
<evidence type="ECO:0000256" key="1">
    <source>
        <dbReference type="ARBA" id="ARBA00010062"/>
    </source>
</evidence>
<reference evidence="5" key="1">
    <citation type="submission" date="2020-12" db="EMBL/GenBank/DDBJ databases">
        <title>Genomic characterization of non-nitrogen-fixing Frankia strains.</title>
        <authorList>
            <person name="Carlos-Shanley C."/>
            <person name="Guerra T."/>
            <person name="Hahn D."/>
        </authorList>
    </citation>
    <scope>NUCLEOTIDE SEQUENCE</scope>
    <source>
        <strain evidence="5">CN6</strain>
    </source>
</reference>
<dbReference type="AlphaFoldDB" id="A0A937RRU2"/>
<dbReference type="PANTHER" id="PTHR47235:SF1">
    <property type="entry name" value="BLR6548 PROTEIN"/>
    <property type="match status" value="1"/>
</dbReference>
<name>A0A937RRU2_9ACTN</name>
<organism evidence="5 6">
    <name type="scientific">Frankia nepalensis</name>
    <dbReference type="NCBI Taxonomy" id="1836974"/>
    <lineage>
        <taxon>Bacteria</taxon>
        <taxon>Bacillati</taxon>
        <taxon>Actinomycetota</taxon>
        <taxon>Actinomycetes</taxon>
        <taxon>Frankiales</taxon>
        <taxon>Frankiaceae</taxon>
        <taxon>Frankia</taxon>
    </lineage>
</organism>
<protein>
    <submittedName>
        <fullName evidence="5">ABC transporter substrate-binding protein</fullName>
    </submittedName>
</protein>
<evidence type="ECO:0000256" key="2">
    <source>
        <dbReference type="ARBA" id="ARBA00022729"/>
    </source>
</evidence>